<evidence type="ECO:0000256" key="3">
    <source>
        <dbReference type="ARBA" id="ARBA00022617"/>
    </source>
</evidence>
<dbReference type="InterPro" id="IPR036396">
    <property type="entry name" value="Cyt_P450_sf"/>
</dbReference>
<gene>
    <name evidence="9" type="ORF">PODANS_6_9560</name>
</gene>
<dbReference type="GeneID" id="11176308"/>
<evidence type="ECO:0000313" key="9">
    <source>
        <dbReference type="EMBL" id="CAP65454.1"/>
    </source>
</evidence>
<dbReference type="GO" id="GO:0016705">
    <property type="term" value="F:oxidoreductase activity, acting on paired donors, with incorporation or reduction of molecular oxygen"/>
    <property type="evidence" value="ECO:0007669"/>
    <property type="project" value="InterPro"/>
</dbReference>
<keyword evidence="7" id="KW-0503">Monooxygenase</keyword>
<dbReference type="GO" id="GO:0005506">
    <property type="term" value="F:iron ion binding"/>
    <property type="evidence" value="ECO:0007669"/>
    <property type="project" value="InterPro"/>
</dbReference>
<keyword evidence="7" id="KW-0560">Oxidoreductase</keyword>
<evidence type="ECO:0000256" key="7">
    <source>
        <dbReference type="RuleBase" id="RU000461"/>
    </source>
</evidence>
<dbReference type="VEuPathDB" id="FungiDB:PODANS_6_9560"/>
<evidence type="ECO:0000256" key="5">
    <source>
        <dbReference type="ARBA" id="ARBA00023004"/>
    </source>
</evidence>
<keyword evidence="8" id="KW-1133">Transmembrane helix</keyword>
<proteinExistence type="inferred from homology"/>
<feature type="transmembrane region" description="Helical" evidence="8">
    <location>
        <begin position="66"/>
        <end position="88"/>
    </location>
</feature>
<evidence type="ECO:0000256" key="4">
    <source>
        <dbReference type="ARBA" id="ARBA00022723"/>
    </source>
</evidence>
<dbReference type="KEGG" id="pan:PODANS72p155"/>
<dbReference type="CDD" id="cd11060">
    <property type="entry name" value="CYP57A1-like"/>
    <property type="match status" value="1"/>
</dbReference>
<evidence type="ECO:0000256" key="1">
    <source>
        <dbReference type="ARBA" id="ARBA00001971"/>
    </source>
</evidence>
<dbReference type="Pfam" id="PF00067">
    <property type="entry name" value="p450"/>
    <property type="match status" value="1"/>
</dbReference>
<dbReference type="PANTHER" id="PTHR24305">
    <property type="entry name" value="CYTOCHROME P450"/>
    <property type="match status" value="1"/>
</dbReference>
<dbReference type="PRINTS" id="PR00385">
    <property type="entry name" value="P450"/>
</dbReference>
<dbReference type="RefSeq" id="XP_003437369.1">
    <property type="nucleotide sequence ID" value="XM_003437321.1"/>
</dbReference>
<keyword evidence="3 6" id="KW-0349">Heme</keyword>
<comment type="cofactor">
    <cofactor evidence="1 6">
        <name>heme</name>
        <dbReference type="ChEBI" id="CHEBI:30413"/>
    </cofactor>
</comment>
<dbReference type="PANTHER" id="PTHR24305:SF232">
    <property type="entry name" value="P450, PUTATIVE (EUROFUNG)-RELATED"/>
    <property type="match status" value="1"/>
</dbReference>
<dbReference type="PRINTS" id="PR00463">
    <property type="entry name" value="EP450I"/>
</dbReference>
<dbReference type="AlphaFoldDB" id="B2ANN2"/>
<organism evidence="9">
    <name type="scientific">Podospora anserina (strain S / ATCC MYA-4624 / DSM 980 / FGSC 10383)</name>
    <name type="common">Pleurage anserina</name>
    <dbReference type="NCBI Taxonomy" id="515849"/>
    <lineage>
        <taxon>Eukaryota</taxon>
        <taxon>Fungi</taxon>
        <taxon>Dikarya</taxon>
        <taxon>Ascomycota</taxon>
        <taxon>Pezizomycotina</taxon>
        <taxon>Sordariomycetes</taxon>
        <taxon>Sordariomycetidae</taxon>
        <taxon>Sordariales</taxon>
        <taxon>Podosporaceae</taxon>
        <taxon>Podospora</taxon>
        <taxon>Podospora anserina</taxon>
    </lineage>
</organism>
<protein>
    <submittedName>
        <fullName evidence="9">Podospora anserina S mat+ genomic DNA chromosome 6, supercontig 4</fullName>
    </submittedName>
</protein>
<comment type="similarity">
    <text evidence="2 7">Belongs to the cytochrome P450 family.</text>
</comment>
<evidence type="ECO:0000256" key="8">
    <source>
        <dbReference type="SAM" id="Phobius"/>
    </source>
</evidence>
<reference evidence="9" key="1">
    <citation type="journal article" date="2008" name="Genome Biol.">
        <title>The genome sequence of the model ascomycete fungus Podospora anserina.</title>
        <authorList>
            <person name="Espagne E."/>
            <person name="Lespinet O."/>
            <person name="Malagnac F."/>
            <person name="Da Silva C."/>
            <person name="Jaillon O."/>
            <person name="Porcel B.M."/>
            <person name="Couloux A."/>
            <person name="Aury J.-M."/>
            <person name="Segurens B."/>
            <person name="Poulain J."/>
            <person name="Anthouard V."/>
            <person name="Grossetete S."/>
            <person name="Khalili H."/>
            <person name="Coppin E."/>
            <person name="Dequard-Chablat M."/>
            <person name="Picard M."/>
            <person name="Contamine V."/>
            <person name="Arnaise S."/>
            <person name="Bourdais A."/>
            <person name="Berteaux-Lecellier V."/>
            <person name="Gautheret D."/>
            <person name="de Vries R.P."/>
            <person name="Battaglia E."/>
            <person name="Coutinho P.M."/>
            <person name="Danchin E.G.J."/>
            <person name="Henrissat B."/>
            <person name="El Khoury R."/>
            <person name="Sainsard-Chanet A."/>
            <person name="Boivin A."/>
            <person name="Pinan-Lucarre B."/>
            <person name="Sellem C.H."/>
            <person name="Debuchy R."/>
            <person name="Wincker P."/>
            <person name="Weissenbach J."/>
            <person name="Silar P."/>
        </authorList>
    </citation>
    <scope>NUCLEOTIDE SEQUENCE [LARGE SCALE GENOMIC DNA]</scope>
    <source>
        <strain evidence="9">S mat+</strain>
    </source>
</reference>
<dbReference type="InterPro" id="IPR002401">
    <property type="entry name" value="Cyt_P450_E_grp-I"/>
</dbReference>
<dbReference type="InterPro" id="IPR050121">
    <property type="entry name" value="Cytochrome_P450_monoxygenase"/>
</dbReference>
<dbReference type="Gene3D" id="1.10.630.10">
    <property type="entry name" value="Cytochrome P450"/>
    <property type="match status" value="1"/>
</dbReference>
<dbReference type="GO" id="GO:0020037">
    <property type="term" value="F:heme binding"/>
    <property type="evidence" value="ECO:0007669"/>
    <property type="project" value="InterPro"/>
</dbReference>
<keyword evidence="8" id="KW-0812">Transmembrane</keyword>
<keyword evidence="5 6" id="KW-0408">Iron</keyword>
<dbReference type="InterPro" id="IPR001128">
    <property type="entry name" value="Cyt_P450"/>
</dbReference>
<reference evidence="9" key="2">
    <citation type="submission" date="2008-07" db="EMBL/GenBank/DDBJ databases">
        <authorList>
            <person name="Genoscope - CEA"/>
        </authorList>
    </citation>
    <scope>NUCLEOTIDE SEQUENCE</scope>
    <source>
        <strain evidence="9">S mat+</strain>
    </source>
</reference>
<feature type="binding site" description="axial binding residue" evidence="6">
    <location>
        <position position="559"/>
    </location>
    <ligand>
        <name>heme</name>
        <dbReference type="ChEBI" id="CHEBI:30413"/>
    </ligand>
    <ligandPart>
        <name>Fe</name>
        <dbReference type="ChEBI" id="CHEBI:18248"/>
    </ligandPart>
</feature>
<dbReference type="PROSITE" id="PS00086">
    <property type="entry name" value="CYTOCHROME_P450"/>
    <property type="match status" value="1"/>
</dbReference>
<dbReference type="InterPro" id="IPR017972">
    <property type="entry name" value="Cyt_P450_CS"/>
</dbReference>
<accession>B2ANN2</accession>
<keyword evidence="4 6" id="KW-0479">Metal-binding</keyword>
<evidence type="ECO:0000256" key="2">
    <source>
        <dbReference type="ARBA" id="ARBA00010617"/>
    </source>
</evidence>
<evidence type="ECO:0000256" key="6">
    <source>
        <dbReference type="PIRSR" id="PIRSR602401-1"/>
    </source>
</evidence>
<dbReference type="OrthoDB" id="3934656at2759"/>
<dbReference type="EMBL" id="CU633872">
    <property type="protein sequence ID" value="CAP65454.1"/>
    <property type="molecule type" value="Genomic_DNA"/>
</dbReference>
<dbReference type="SUPFAM" id="SSF48264">
    <property type="entry name" value="Cytochrome P450"/>
    <property type="match status" value="1"/>
</dbReference>
<name>B2ANN2_PODAN</name>
<keyword evidence="8" id="KW-0472">Membrane</keyword>
<dbReference type="HOGENOM" id="CLU_001570_14_4_1"/>
<sequence>MLMGLYTPELPREKQLLSLDILSEAGLPVVSFSHTRSNIRMSTSNGILDSLVAFRYGSLPTLDSRVLARLAVTVLVAPIVTLLLWFTFSWAASPLRGYPGPFLAGYTNLWRLYHVRTGKYELTMKRLHDKYGPVVRIGPNLLDLDYPELSKVLYGTDGKWRKVCVPTYNEVMPSILLTSKLLRPSSTTTTVPSSMEKLPTVCCLQCLDVLGVVVDNTIDMFSTTDQTEHAQMKRPIVKHYSLGSVLALESHMDNVLGELMQQLDNRFAKGGQGTCDLGEWVAFYAWDLITSVTFSKSFGYMTQGHDFDSSIATADKSLDYFASVGQIPWLDFLLDKNPILRIGPPNLSNVTNIAMTSLIARMQGQDKNFNPKVPDYLQHFIDSKNTHPDTVHDGMVFGYLLVNLIAGADTTAITIRAIFYYVLKNPAVYARLVGEIRSAGIENSNAFPYSQARQLPYLEAVVREALRVHPAVAMPLERYVPAEGFTLPNGDFVPGGVAVGINPYIGNRNKTVWGSDADEFRPERWLRDVKGGETDEEYKKRMQKWNACDLSFGAGSRICLGRNLALVETYKLVATVLNRYEVTLADREREWETVNSWFWRQKGVEVRLRGRV</sequence>
<dbReference type="GO" id="GO:0004497">
    <property type="term" value="F:monooxygenase activity"/>
    <property type="evidence" value="ECO:0007669"/>
    <property type="project" value="UniProtKB-KW"/>
</dbReference>